<dbReference type="EMBL" id="DS268484">
    <property type="protein sequence ID" value="EFP10329.1"/>
    <property type="molecule type" value="Genomic_DNA"/>
</dbReference>
<dbReference type="Pfam" id="PF12078">
    <property type="entry name" value="DUF3557"/>
    <property type="match status" value="1"/>
</dbReference>
<protein>
    <submittedName>
        <fullName evidence="1">Uncharacterized protein</fullName>
    </submittedName>
</protein>
<organism evidence="2">
    <name type="scientific">Caenorhabditis remanei</name>
    <name type="common">Caenorhabditis vulgaris</name>
    <dbReference type="NCBI Taxonomy" id="31234"/>
    <lineage>
        <taxon>Eukaryota</taxon>
        <taxon>Metazoa</taxon>
        <taxon>Ecdysozoa</taxon>
        <taxon>Nematoda</taxon>
        <taxon>Chromadorea</taxon>
        <taxon>Rhabditida</taxon>
        <taxon>Rhabditina</taxon>
        <taxon>Rhabditomorpha</taxon>
        <taxon>Rhabditoidea</taxon>
        <taxon>Rhabditidae</taxon>
        <taxon>Peloderinae</taxon>
        <taxon>Caenorhabditis</taxon>
    </lineage>
</organism>
<evidence type="ECO:0000313" key="1">
    <source>
        <dbReference type="EMBL" id="EFP10329.1"/>
    </source>
</evidence>
<accession>E3MVY5</accession>
<gene>
    <name evidence="1" type="ORF">CRE_23629</name>
</gene>
<dbReference type="FunCoup" id="E3MVY5">
    <property type="interactions" value="1012"/>
</dbReference>
<dbReference type="InParanoid" id="E3MVY5"/>
<dbReference type="eggNOG" id="ENOG502TJQQ">
    <property type="taxonomic scope" value="Eukaryota"/>
</dbReference>
<dbReference type="InterPro" id="IPR021942">
    <property type="entry name" value="DUF3557"/>
</dbReference>
<dbReference type="Proteomes" id="UP000008281">
    <property type="component" value="Unassembled WGS sequence"/>
</dbReference>
<proteinExistence type="predicted"/>
<dbReference type="HOGENOM" id="CLU_042576_0_1_1"/>
<dbReference type="STRING" id="31234.E3MVY5"/>
<keyword evidence="2" id="KW-1185">Reference proteome</keyword>
<dbReference type="AlphaFoldDB" id="E3MVY5"/>
<reference evidence="1" key="1">
    <citation type="submission" date="2007-07" db="EMBL/GenBank/DDBJ databases">
        <title>PCAP assembly of the Caenorhabditis remanei genome.</title>
        <authorList>
            <consortium name="The Caenorhabditis remanei Sequencing Consortium"/>
            <person name="Wilson R.K."/>
        </authorList>
    </citation>
    <scope>NUCLEOTIDE SEQUENCE [LARGE SCALE GENOMIC DNA]</scope>
    <source>
        <strain evidence="1">PB4641</strain>
    </source>
</reference>
<dbReference type="OrthoDB" id="5908456at2759"/>
<evidence type="ECO:0000313" key="2">
    <source>
        <dbReference type="Proteomes" id="UP000008281"/>
    </source>
</evidence>
<name>E3MVY5_CAERE</name>
<sequence length="526" mass="62134">MKLYFCSACFTVLYIFKLVLIPKRVFSRLPNCRIHLSTYRPTIRNAYNRCPPKIEKLKLNPYSIQINDTEYRLGVIHHFPNGNTPKCYERDNNEGGVQSTIDRYGVTDKLSENTLTPGDINLHLVPNRPLIEYESHEILQFVLSEFELNDPTRDRSQDNPRSRCYEHEQRELRIHNSKERRPDALKDLKLSEYVWYDEIIDYVNLKYNCSSSFNIYSVHTNQEKTGRTYTCVGKKPSLSIAHSDMPKEKREYLVNKLHALLLPLETRNLFNCYIQMTISSPRGITKERLIIDRKLPEAMKYLMKRILGTRRDFIHMKNLEIYDKGGIIRLEENLRFKVNNFRFGSGISRVMKQGEHIFHESSFPLKSIEIFGRQIIQTARIPLVTTAEVIHLTDWYQRLYFIELLEFKNKMVRMKFGCFYLKQYLELVKKLVENPREIGTCFSFGIRTKWTSKEIIETFKTRDDARIGNIEWKGSPYFLHRINYPLTNGSELNVYGQESTDPKVLWFLNFEVMPVGSAFSYNLLEI</sequence>
<dbReference type="PANTHER" id="PTHR31379">
    <property type="entry name" value="F-BOX C PROTEIN-RELATED-RELATED"/>
    <property type="match status" value="1"/>
</dbReference>
<dbReference type="PANTHER" id="PTHR31379:SF1">
    <property type="entry name" value="F-BOX C PROTEIN-RELATED"/>
    <property type="match status" value="1"/>
</dbReference>